<dbReference type="InterPro" id="IPR044673">
    <property type="entry name" value="DCL-like"/>
</dbReference>
<dbReference type="EMBL" id="CM035443">
    <property type="protein sequence ID" value="KAH7278678.1"/>
    <property type="molecule type" value="Genomic_DNA"/>
</dbReference>
<keyword evidence="2" id="KW-1185">Reference proteome</keyword>
<sequence>MLEDLLKKGHPDFQAKIGKGIKSFQVRVNKNFDSRCFYIIRSDGSMEDFSYRKCVNKILPLPKNLKPKSAKRGTQKSPHR</sequence>
<name>A0A8T2Q4U4_CERRI</name>
<dbReference type="OrthoDB" id="409625at2759"/>
<protein>
    <submittedName>
        <fullName evidence="1">Uncharacterized protein</fullName>
    </submittedName>
</protein>
<organism evidence="1 2">
    <name type="scientific">Ceratopteris richardii</name>
    <name type="common">Triangle waterfern</name>
    <dbReference type="NCBI Taxonomy" id="49495"/>
    <lineage>
        <taxon>Eukaryota</taxon>
        <taxon>Viridiplantae</taxon>
        <taxon>Streptophyta</taxon>
        <taxon>Embryophyta</taxon>
        <taxon>Tracheophyta</taxon>
        <taxon>Polypodiopsida</taxon>
        <taxon>Polypodiidae</taxon>
        <taxon>Polypodiales</taxon>
        <taxon>Pteridineae</taxon>
        <taxon>Pteridaceae</taxon>
        <taxon>Parkerioideae</taxon>
        <taxon>Ceratopteris</taxon>
    </lineage>
</organism>
<gene>
    <name evidence="1" type="ORF">KP509_38G052200</name>
</gene>
<reference evidence="1" key="1">
    <citation type="submission" date="2021-08" db="EMBL/GenBank/DDBJ databases">
        <title>WGS assembly of Ceratopteris richardii.</title>
        <authorList>
            <person name="Marchant D.B."/>
            <person name="Chen G."/>
            <person name="Jenkins J."/>
            <person name="Shu S."/>
            <person name="Leebens-Mack J."/>
            <person name="Grimwood J."/>
            <person name="Schmutz J."/>
            <person name="Soltis P."/>
            <person name="Soltis D."/>
            <person name="Chen Z.-H."/>
        </authorList>
    </citation>
    <scope>NUCLEOTIDE SEQUENCE</scope>
    <source>
        <strain evidence="1">Whitten #5841</strain>
        <tissue evidence="1">Leaf</tissue>
    </source>
</reference>
<dbReference type="OMA" id="KHYASRG"/>
<dbReference type="Proteomes" id="UP000825935">
    <property type="component" value="Chromosome 38"/>
</dbReference>
<dbReference type="Gene3D" id="3.10.450.40">
    <property type="match status" value="1"/>
</dbReference>
<proteinExistence type="predicted"/>
<accession>A0A8T2Q4U4</accession>
<evidence type="ECO:0000313" key="1">
    <source>
        <dbReference type="EMBL" id="KAH7278678.1"/>
    </source>
</evidence>
<comment type="caution">
    <text evidence="1">The sequence shown here is derived from an EMBL/GenBank/DDBJ whole genome shotgun (WGS) entry which is preliminary data.</text>
</comment>
<dbReference type="Pfam" id="PF11523">
    <property type="entry name" value="DUF3223"/>
    <property type="match status" value="1"/>
</dbReference>
<dbReference type="PANTHER" id="PTHR33415:SF12">
    <property type="entry name" value="PROTEIN EMBRYO DEFECTIVE 514"/>
    <property type="match status" value="1"/>
</dbReference>
<dbReference type="PANTHER" id="PTHR33415">
    <property type="entry name" value="PROTEIN EMBRYO DEFECTIVE 514"/>
    <property type="match status" value="1"/>
</dbReference>
<evidence type="ECO:0000313" key="2">
    <source>
        <dbReference type="Proteomes" id="UP000825935"/>
    </source>
</evidence>
<dbReference type="AlphaFoldDB" id="A0A8T2Q4U4"/>